<protein>
    <submittedName>
        <fullName evidence="1">Transcriptional regulator</fullName>
    </submittedName>
</protein>
<dbReference type="InterPro" id="IPR012349">
    <property type="entry name" value="Split_barrel_FMN-bd"/>
</dbReference>
<dbReference type="SUPFAM" id="SSF50475">
    <property type="entry name" value="FMN-binding split barrel"/>
    <property type="match status" value="1"/>
</dbReference>
<name>A0A918XPE8_9PROT</name>
<comment type="caution">
    <text evidence="1">The sequence shown here is derived from an EMBL/GenBank/DDBJ whole genome shotgun (WGS) entry which is preliminary data.</text>
</comment>
<gene>
    <name evidence="1" type="ORF">GCM10017083_03900</name>
</gene>
<dbReference type="Gene3D" id="2.30.110.10">
    <property type="entry name" value="Electron Transport, Fmn-binding Protein, Chain A"/>
    <property type="match status" value="1"/>
</dbReference>
<dbReference type="PANTHER" id="PTHR35802:SF1">
    <property type="entry name" value="PROTEASE SYNTHASE AND SPORULATION PROTEIN PAI 2"/>
    <property type="match status" value="1"/>
</dbReference>
<dbReference type="InterPro" id="IPR007396">
    <property type="entry name" value="TR_PAI2-type"/>
</dbReference>
<proteinExistence type="predicted"/>
<dbReference type="PANTHER" id="PTHR35802">
    <property type="entry name" value="PROTEASE SYNTHASE AND SPORULATION PROTEIN PAI 2"/>
    <property type="match status" value="1"/>
</dbReference>
<accession>A0A918XPE8</accession>
<evidence type="ECO:0000313" key="2">
    <source>
        <dbReference type="Proteomes" id="UP000630353"/>
    </source>
</evidence>
<sequence length="214" mass="22762">MYIPPAFRLEDRDATLETMRANPFALLVVATARGELEITHLPVLLDADGDDLTLRGHVSRANPTAGLIAGSTAEAPVRATLVFSGPNAYVSPDWYEAENQVPTWNYVAVHASGPLQPVAEPAEVERLLADLSAVHEAALAPKQPWTLGKMAPGLLERMMKGIVAFRLPVERLEAKAKLSQNKGEADRGGVVAALDALGGPDAAATAAWMRRLAG</sequence>
<reference evidence="1" key="1">
    <citation type="journal article" date="2014" name="Int. J. Syst. Evol. Microbiol.">
        <title>Complete genome sequence of Corynebacterium casei LMG S-19264T (=DSM 44701T), isolated from a smear-ripened cheese.</title>
        <authorList>
            <consortium name="US DOE Joint Genome Institute (JGI-PGF)"/>
            <person name="Walter F."/>
            <person name="Albersmeier A."/>
            <person name="Kalinowski J."/>
            <person name="Ruckert C."/>
        </authorList>
    </citation>
    <scope>NUCLEOTIDE SEQUENCE</scope>
    <source>
        <strain evidence="1">KCTC 42651</strain>
    </source>
</reference>
<dbReference type="Pfam" id="PF04299">
    <property type="entry name" value="FMN_bind_2"/>
    <property type="match status" value="1"/>
</dbReference>
<dbReference type="PIRSF" id="PIRSF010372">
    <property type="entry name" value="PaiB"/>
    <property type="match status" value="1"/>
</dbReference>
<dbReference type="EMBL" id="BMZS01000001">
    <property type="protein sequence ID" value="GHD40533.1"/>
    <property type="molecule type" value="Genomic_DNA"/>
</dbReference>
<reference evidence="1" key="2">
    <citation type="submission" date="2020-09" db="EMBL/GenBank/DDBJ databases">
        <authorList>
            <person name="Sun Q."/>
            <person name="Kim S."/>
        </authorList>
    </citation>
    <scope>NUCLEOTIDE SEQUENCE</scope>
    <source>
        <strain evidence="1">KCTC 42651</strain>
    </source>
</reference>
<dbReference type="AlphaFoldDB" id="A0A918XPE8"/>
<evidence type="ECO:0000313" key="1">
    <source>
        <dbReference type="EMBL" id="GHD40533.1"/>
    </source>
</evidence>
<keyword evidence="2" id="KW-1185">Reference proteome</keyword>
<organism evidence="1 2">
    <name type="scientific">Thalassobaculum fulvum</name>
    <dbReference type="NCBI Taxonomy" id="1633335"/>
    <lineage>
        <taxon>Bacteria</taxon>
        <taxon>Pseudomonadati</taxon>
        <taxon>Pseudomonadota</taxon>
        <taxon>Alphaproteobacteria</taxon>
        <taxon>Rhodospirillales</taxon>
        <taxon>Thalassobaculaceae</taxon>
        <taxon>Thalassobaculum</taxon>
    </lineage>
</organism>
<dbReference type="RefSeq" id="WP_189987221.1">
    <property type="nucleotide sequence ID" value="NZ_BMZS01000001.1"/>
</dbReference>
<dbReference type="Proteomes" id="UP000630353">
    <property type="component" value="Unassembled WGS sequence"/>
</dbReference>